<dbReference type="InterPro" id="IPR020084">
    <property type="entry name" value="NUDIX_hydrolase_CS"/>
</dbReference>
<dbReference type="Pfam" id="PF18290">
    <property type="entry name" value="Nudix_hydro"/>
    <property type="match status" value="1"/>
</dbReference>
<dbReference type="FunFam" id="3.90.79.10:FF:000015">
    <property type="entry name" value="Nudix hydrolase 8"/>
    <property type="match status" value="1"/>
</dbReference>
<dbReference type="PROSITE" id="PS00893">
    <property type="entry name" value="NUDIX_BOX"/>
    <property type="match status" value="1"/>
</dbReference>
<evidence type="ECO:0000256" key="1">
    <source>
        <dbReference type="ARBA" id="ARBA00005582"/>
    </source>
</evidence>
<dbReference type="Proteomes" id="UP001279734">
    <property type="component" value="Unassembled WGS sequence"/>
</dbReference>
<dbReference type="PRINTS" id="PR00502">
    <property type="entry name" value="NUDIXFAMILY"/>
</dbReference>
<dbReference type="Gene3D" id="3.40.630.30">
    <property type="match status" value="1"/>
</dbReference>
<keyword evidence="3 4" id="KW-0378">Hydrolase</keyword>
<dbReference type="PANTHER" id="PTHR13994">
    <property type="entry name" value="NUDIX HYDROLASE RELATED"/>
    <property type="match status" value="1"/>
</dbReference>
<dbReference type="EMBL" id="BSYO01000006">
    <property type="protein sequence ID" value="GMH05814.1"/>
    <property type="molecule type" value="Genomic_DNA"/>
</dbReference>
<reference evidence="6" key="1">
    <citation type="submission" date="2023-05" db="EMBL/GenBank/DDBJ databases">
        <title>Nepenthes gracilis genome sequencing.</title>
        <authorList>
            <person name="Fukushima K."/>
        </authorList>
    </citation>
    <scope>NUCLEOTIDE SEQUENCE</scope>
    <source>
        <strain evidence="6">SING2019-196</strain>
    </source>
</reference>
<proteinExistence type="inferred from homology"/>
<dbReference type="GO" id="GO:0035529">
    <property type="term" value="F:NADH pyrophosphatase activity"/>
    <property type="evidence" value="ECO:0007669"/>
    <property type="project" value="TreeGrafter"/>
</dbReference>
<evidence type="ECO:0000313" key="6">
    <source>
        <dbReference type="EMBL" id="GMH05814.1"/>
    </source>
</evidence>
<protein>
    <recommendedName>
        <fullName evidence="5">Nudix hydrolase domain-containing protein</fullName>
    </recommendedName>
</protein>
<sequence length="331" mass="36990">MKGWLKDEGVVASGRNALDSETNSTSIFWIVLVQKMSDSANLLPLMDQVVSENGIELLSAKNDNYGGVLVEMKEPMDSEIFLSMLGASMSQWRQQGKKGVWLKLPIGLVNLVEVAVKEGFWYHHAEQSFLMLVYWIPKTVCTIPANASHRVGIGAIVVTDKREILVVQERSGRFQGTGIWKIPTGVVDEGEDISMAAVREVKEETGVDAEFVEILAFRQTHKSFFGKSDLFFLCFLRPLSFDIQKQEEEIEAAGWMQLEEYAAQPSAQKHGLFKYTTDLCLAKIDKDYAGFTPQLTGTVRRDELQCLYLNNRGLSGFVNEGEHSVAGSEHV</sequence>
<dbReference type="AlphaFoldDB" id="A0AAD3S7N5"/>
<evidence type="ECO:0000256" key="4">
    <source>
        <dbReference type="RuleBase" id="RU003476"/>
    </source>
</evidence>
<evidence type="ECO:0000256" key="3">
    <source>
        <dbReference type="ARBA" id="ARBA00022801"/>
    </source>
</evidence>
<dbReference type="InterPro" id="IPR040618">
    <property type="entry name" value="Pre-Nudix"/>
</dbReference>
<accession>A0AAD3S7N5</accession>
<dbReference type="InterPro" id="IPR003293">
    <property type="entry name" value="Nudix_hydrolase6-like"/>
</dbReference>
<name>A0AAD3S7N5_NEPGR</name>
<dbReference type="Gene3D" id="3.90.79.10">
    <property type="entry name" value="Nucleoside Triphosphate Pyrophosphohydrolase"/>
    <property type="match status" value="1"/>
</dbReference>
<evidence type="ECO:0000313" key="7">
    <source>
        <dbReference type="Proteomes" id="UP001279734"/>
    </source>
</evidence>
<dbReference type="GO" id="GO:0051287">
    <property type="term" value="F:NAD binding"/>
    <property type="evidence" value="ECO:0007669"/>
    <property type="project" value="TreeGrafter"/>
</dbReference>
<dbReference type="PANTHER" id="PTHR13994:SF30">
    <property type="entry name" value="NUDIX HYDROLASE 10"/>
    <property type="match status" value="1"/>
</dbReference>
<organism evidence="6 7">
    <name type="scientific">Nepenthes gracilis</name>
    <name type="common">Slender pitcher plant</name>
    <dbReference type="NCBI Taxonomy" id="150966"/>
    <lineage>
        <taxon>Eukaryota</taxon>
        <taxon>Viridiplantae</taxon>
        <taxon>Streptophyta</taxon>
        <taxon>Embryophyta</taxon>
        <taxon>Tracheophyta</taxon>
        <taxon>Spermatophyta</taxon>
        <taxon>Magnoliopsida</taxon>
        <taxon>eudicotyledons</taxon>
        <taxon>Gunneridae</taxon>
        <taxon>Pentapetalae</taxon>
        <taxon>Caryophyllales</taxon>
        <taxon>Nepenthaceae</taxon>
        <taxon>Nepenthes</taxon>
    </lineage>
</organism>
<dbReference type="GO" id="GO:0047631">
    <property type="term" value="F:ADP-ribose diphosphatase activity"/>
    <property type="evidence" value="ECO:0007669"/>
    <property type="project" value="TreeGrafter"/>
</dbReference>
<dbReference type="PROSITE" id="PS51462">
    <property type="entry name" value="NUDIX"/>
    <property type="match status" value="1"/>
</dbReference>
<dbReference type="InterPro" id="IPR000086">
    <property type="entry name" value="NUDIX_hydrolase_dom"/>
</dbReference>
<gene>
    <name evidence="6" type="ORF">Nepgr_007654</name>
</gene>
<keyword evidence="7" id="KW-1185">Reference proteome</keyword>
<dbReference type="InterPro" id="IPR020476">
    <property type="entry name" value="Nudix_hydrolase"/>
</dbReference>
<dbReference type="SUPFAM" id="SSF55811">
    <property type="entry name" value="Nudix"/>
    <property type="match status" value="1"/>
</dbReference>
<evidence type="ECO:0000256" key="2">
    <source>
        <dbReference type="ARBA" id="ARBA00022723"/>
    </source>
</evidence>
<comment type="caution">
    <text evidence="6">The sequence shown here is derived from an EMBL/GenBank/DDBJ whole genome shotgun (WGS) entry which is preliminary data.</text>
</comment>
<feature type="domain" description="Nudix hydrolase" evidence="5">
    <location>
        <begin position="148"/>
        <end position="278"/>
    </location>
</feature>
<dbReference type="PRINTS" id="PR01356">
    <property type="entry name" value="GFGPROTEIN"/>
</dbReference>
<dbReference type="GO" id="GO:0046872">
    <property type="term" value="F:metal ion binding"/>
    <property type="evidence" value="ECO:0007669"/>
    <property type="project" value="UniProtKB-KW"/>
</dbReference>
<dbReference type="InterPro" id="IPR015797">
    <property type="entry name" value="NUDIX_hydrolase-like_dom_sf"/>
</dbReference>
<dbReference type="Pfam" id="PF00293">
    <property type="entry name" value="NUDIX"/>
    <property type="match status" value="1"/>
</dbReference>
<dbReference type="FunFam" id="3.40.630.30:FF:000016">
    <property type="entry name" value="nudix hydrolase 2"/>
    <property type="match status" value="1"/>
</dbReference>
<keyword evidence="2" id="KW-0479">Metal-binding</keyword>
<evidence type="ECO:0000259" key="5">
    <source>
        <dbReference type="PROSITE" id="PS51462"/>
    </source>
</evidence>
<dbReference type="CDD" id="cd04670">
    <property type="entry name" value="NUDIX_ASFGF2_Nudt6"/>
    <property type="match status" value="1"/>
</dbReference>
<comment type="similarity">
    <text evidence="1 4">Belongs to the Nudix hydrolase family.</text>
</comment>